<dbReference type="RefSeq" id="WP_028071231.1">
    <property type="nucleotide sequence ID" value="NZ_LR590484.1"/>
</dbReference>
<evidence type="ECO:0000313" key="2">
    <source>
        <dbReference type="Proteomes" id="UP000308196"/>
    </source>
</evidence>
<proteinExistence type="predicted"/>
<dbReference type="STRING" id="1123265.GCA_000686625_04649"/>
<protein>
    <submittedName>
        <fullName evidence="1">Uncharacterized protein</fullName>
    </submittedName>
</protein>
<dbReference type="Proteomes" id="UP000308196">
    <property type="component" value="Chromosome"/>
</dbReference>
<sequence>MKKNITILFLLLLVFGFFIENGCAQSAFKDSSDEKKLQAIFNTYKNIDSLNMVFFNNIPSLLYVDEPLEAELAYTGNKKKLTIYYLNFEGDQFWLRNKYNLLYDFVSQKDFISKVEHPGQGKEFRILLTRRGSKVVDRAYSSASGPGAFLNPQRKQHFIDLLNKNYLSKNEAVTDSILIIQFATTRDGTLAQHEILYGHKESPLYKNFFKTYAEFNSRLPKERYPATKGLVLPKMQNGERVGLIDFFIRLNPDRTFTVSAQGNDRDLKIKDFKNDPENPLFL</sequence>
<organism evidence="1 2">
    <name type="scientific">Sphingobacterium thalpophilum</name>
    <dbReference type="NCBI Taxonomy" id="259"/>
    <lineage>
        <taxon>Bacteria</taxon>
        <taxon>Pseudomonadati</taxon>
        <taxon>Bacteroidota</taxon>
        <taxon>Sphingobacteriia</taxon>
        <taxon>Sphingobacteriales</taxon>
        <taxon>Sphingobacteriaceae</taxon>
        <taxon>Sphingobacterium</taxon>
    </lineage>
</organism>
<gene>
    <name evidence="1" type="ORF">NCTC11429_03746</name>
</gene>
<dbReference type="AlphaFoldDB" id="A0A4V6KSX8"/>
<evidence type="ECO:0000313" key="1">
    <source>
        <dbReference type="EMBL" id="VTR48708.1"/>
    </source>
</evidence>
<name>A0A4V6KSX8_9SPHI</name>
<accession>A0A4V6KSX8</accession>
<reference evidence="1 2" key="1">
    <citation type="submission" date="2019-05" db="EMBL/GenBank/DDBJ databases">
        <authorList>
            <consortium name="Pathogen Informatics"/>
        </authorList>
    </citation>
    <scope>NUCLEOTIDE SEQUENCE [LARGE SCALE GENOMIC DNA]</scope>
    <source>
        <strain evidence="1 2">NCTC11429</strain>
    </source>
</reference>
<dbReference type="EMBL" id="LR590484">
    <property type="protein sequence ID" value="VTR48708.1"/>
    <property type="molecule type" value="Genomic_DNA"/>
</dbReference>
<dbReference type="KEGG" id="stha:NCTC11429_03746"/>
<dbReference type="GeneID" id="78464393"/>